<dbReference type="Gene3D" id="2.160.20.120">
    <property type="match status" value="1"/>
</dbReference>
<dbReference type="EMBL" id="JAGKSB010000004">
    <property type="protein sequence ID" value="MBP3942950.1"/>
    <property type="molecule type" value="Genomic_DNA"/>
</dbReference>
<dbReference type="AlphaFoldDB" id="A0A8T4H754"/>
<organism evidence="2 3">
    <name type="scientific">Rhinopithecimicrobium faecis</name>
    <dbReference type="NCBI Taxonomy" id="2820698"/>
    <lineage>
        <taxon>Bacteria</taxon>
        <taxon>Pseudomonadati</taxon>
        <taxon>Bacteroidota</taxon>
        <taxon>Sphingobacteriia</taxon>
        <taxon>Sphingobacteriales</taxon>
        <taxon>Sphingobacteriaceae</taxon>
        <taxon>Rhinopithecimicrobium</taxon>
    </lineage>
</organism>
<keyword evidence="3" id="KW-1185">Reference proteome</keyword>
<sequence length="248" mass="26541">MKTIILSLLVLISSQGYAQKHVERKIHSFTKISVQGGFIAEYIVADRFSVNFEETKSIDAKNIITEVVNDELKIYPKAFNSNFLTAKKLPTLKIYGPHLKGINVGSSSKLKINNKITEKSIVVNISSSGTLNAALQANTIQVASSSSSNGNLQLNTQNLKVKSSSSAELLLSGVAKNFEGDASSSATINASKLRTDNAEVGASSSASVYIWTTDRLIASASSSAAIYYLGEPRQKDVKKSSSGTVSKK</sequence>
<dbReference type="Pfam" id="PF10988">
    <property type="entry name" value="DUF2807"/>
    <property type="match status" value="1"/>
</dbReference>
<evidence type="ECO:0000259" key="1">
    <source>
        <dbReference type="Pfam" id="PF10988"/>
    </source>
</evidence>
<protein>
    <submittedName>
        <fullName evidence="2">DUF2807 domain-containing protein</fullName>
    </submittedName>
</protein>
<dbReference type="InterPro" id="IPR021255">
    <property type="entry name" value="DUF2807"/>
</dbReference>
<feature type="domain" description="Putative auto-transporter adhesin head GIN" evidence="1">
    <location>
        <begin position="137"/>
        <end position="232"/>
    </location>
</feature>
<comment type="caution">
    <text evidence="2">The sequence shown here is derived from an EMBL/GenBank/DDBJ whole genome shotgun (WGS) entry which is preliminary data.</text>
</comment>
<name>A0A8T4H754_9SPHI</name>
<evidence type="ECO:0000313" key="2">
    <source>
        <dbReference type="EMBL" id="MBP3942950.1"/>
    </source>
</evidence>
<dbReference type="Proteomes" id="UP000679691">
    <property type="component" value="Unassembled WGS sequence"/>
</dbReference>
<evidence type="ECO:0000313" key="3">
    <source>
        <dbReference type="Proteomes" id="UP000679691"/>
    </source>
</evidence>
<dbReference type="RefSeq" id="WP_353546437.1">
    <property type="nucleotide sequence ID" value="NZ_JAGKSB010000004.1"/>
</dbReference>
<proteinExistence type="predicted"/>
<gene>
    <name evidence="2" type="ORF">J5U18_05115</name>
</gene>
<accession>A0A8T4H754</accession>
<reference evidence="2" key="1">
    <citation type="submission" date="2021-03" db="EMBL/GenBank/DDBJ databases">
        <authorList>
            <person name="Lu T."/>
            <person name="Wang Q."/>
            <person name="Han X."/>
        </authorList>
    </citation>
    <scope>NUCLEOTIDE SEQUENCE</scope>
    <source>
        <strain evidence="2">WQ 2009</strain>
    </source>
</reference>